<organism evidence="2 3">
    <name type="scientific">Kineococcus aurantiacus</name>
    <dbReference type="NCBI Taxonomy" id="37633"/>
    <lineage>
        <taxon>Bacteria</taxon>
        <taxon>Bacillati</taxon>
        <taxon>Actinomycetota</taxon>
        <taxon>Actinomycetes</taxon>
        <taxon>Kineosporiales</taxon>
        <taxon>Kineosporiaceae</taxon>
        <taxon>Kineococcus</taxon>
    </lineage>
</organism>
<dbReference type="Proteomes" id="UP000521922">
    <property type="component" value="Unassembled WGS sequence"/>
</dbReference>
<dbReference type="NCBIfam" id="TIGR03083">
    <property type="entry name" value="maleylpyruvate isomerase family mycothiol-dependent enzyme"/>
    <property type="match status" value="1"/>
</dbReference>
<dbReference type="Pfam" id="PF11716">
    <property type="entry name" value="MDMPI_N"/>
    <property type="match status" value="1"/>
</dbReference>
<comment type="caution">
    <text evidence="2">The sequence shown here is derived from an EMBL/GenBank/DDBJ whole genome shotgun (WGS) entry which is preliminary data.</text>
</comment>
<evidence type="ECO:0000313" key="3">
    <source>
        <dbReference type="Proteomes" id="UP000521922"/>
    </source>
</evidence>
<evidence type="ECO:0000259" key="1">
    <source>
        <dbReference type="Pfam" id="PF11716"/>
    </source>
</evidence>
<protein>
    <submittedName>
        <fullName evidence="2">Uncharacterized protein (TIGR03083 family)</fullName>
    </submittedName>
</protein>
<name>A0A7Y9J0L3_9ACTN</name>
<proteinExistence type="predicted"/>
<dbReference type="Gene3D" id="1.20.120.450">
    <property type="entry name" value="dinb family like domain"/>
    <property type="match status" value="1"/>
</dbReference>
<dbReference type="InterPro" id="IPR024344">
    <property type="entry name" value="MDMPI_metal-binding"/>
</dbReference>
<dbReference type="InterPro" id="IPR017517">
    <property type="entry name" value="Maleyloyr_isom"/>
</dbReference>
<dbReference type="EMBL" id="JACCBB010000001">
    <property type="protein sequence ID" value="NYD22402.1"/>
    <property type="molecule type" value="Genomic_DNA"/>
</dbReference>
<feature type="domain" description="Mycothiol-dependent maleylpyruvate isomerase metal-binding" evidence="1">
    <location>
        <begin position="15"/>
        <end position="106"/>
    </location>
</feature>
<keyword evidence="3" id="KW-1185">Reference proteome</keyword>
<reference evidence="2 3" key="1">
    <citation type="submission" date="2020-07" db="EMBL/GenBank/DDBJ databases">
        <title>Sequencing the genomes of 1000 actinobacteria strains.</title>
        <authorList>
            <person name="Klenk H.-P."/>
        </authorList>
    </citation>
    <scope>NUCLEOTIDE SEQUENCE [LARGE SCALE GENOMIC DNA]</scope>
    <source>
        <strain evidence="2 3">DSM 7487</strain>
    </source>
</reference>
<dbReference type="SUPFAM" id="SSF109854">
    <property type="entry name" value="DinB/YfiT-like putative metalloenzymes"/>
    <property type="match status" value="1"/>
</dbReference>
<gene>
    <name evidence="2" type="ORF">BJ968_001942</name>
</gene>
<evidence type="ECO:0000313" key="2">
    <source>
        <dbReference type="EMBL" id="NYD22402.1"/>
    </source>
</evidence>
<dbReference type="AlphaFoldDB" id="A0A7Y9J0L3"/>
<sequence length="217" mass="23847">MVTVDDAVWRMVGRERLSLADLLAGLTARQWEQGSLCTRWRVKDVAAHLVMTPLREPPVRTLAGALVRQRGHLWDAGWEVVVTYADRRPCEGIVADLRSEATSRERPVFVRDANILFDLVVHGQDVAVPLGIERPVPADTAVVALDRAWATGWPFHARRRLGRTRLEAEDCAWAAGEGPRVTGSAGDLLLLATGRTGAALERLRGPGLDALRSLTPR</sequence>
<dbReference type="RefSeq" id="WP_179751350.1">
    <property type="nucleotide sequence ID" value="NZ_BAAAGN010000022.1"/>
</dbReference>
<dbReference type="InterPro" id="IPR034660">
    <property type="entry name" value="DinB/YfiT-like"/>
</dbReference>
<dbReference type="GO" id="GO:0046872">
    <property type="term" value="F:metal ion binding"/>
    <property type="evidence" value="ECO:0007669"/>
    <property type="project" value="InterPro"/>
</dbReference>
<accession>A0A7Y9J0L3</accession>